<dbReference type="NCBIfam" id="TIGR00229">
    <property type="entry name" value="sensory_box"/>
    <property type="match status" value="3"/>
</dbReference>
<evidence type="ECO:0000256" key="4">
    <source>
        <dbReference type="ARBA" id="ARBA00012438"/>
    </source>
</evidence>
<evidence type="ECO:0000256" key="6">
    <source>
        <dbReference type="ARBA" id="ARBA00022553"/>
    </source>
</evidence>
<evidence type="ECO:0000256" key="11">
    <source>
        <dbReference type="ARBA" id="ARBA00023012"/>
    </source>
</evidence>
<evidence type="ECO:0000256" key="5">
    <source>
        <dbReference type="ARBA" id="ARBA00022475"/>
    </source>
</evidence>
<feature type="domain" description="PAC" evidence="17">
    <location>
        <begin position="214"/>
        <end position="266"/>
    </location>
</feature>
<evidence type="ECO:0000259" key="17">
    <source>
        <dbReference type="PROSITE" id="PS50113"/>
    </source>
</evidence>
<dbReference type="InterPro" id="IPR036890">
    <property type="entry name" value="HATPase_C_sf"/>
</dbReference>
<keyword evidence="10" id="KW-0067">ATP-binding</keyword>
<dbReference type="Pfam" id="PF00512">
    <property type="entry name" value="HisKA"/>
    <property type="match status" value="1"/>
</dbReference>
<evidence type="ECO:0000259" key="16">
    <source>
        <dbReference type="PROSITE" id="PS50112"/>
    </source>
</evidence>
<dbReference type="PROSITE" id="PS50113">
    <property type="entry name" value="PAC"/>
    <property type="match status" value="1"/>
</dbReference>
<dbReference type="InterPro" id="IPR029016">
    <property type="entry name" value="GAF-like_dom_sf"/>
</dbReference>
<evidence type="ECO:0000256" key="7">
    <source>
        <dbReference type="ARBA" id="ARBA00022679"/>
    </source>
</evidence>
<dbReference type="Gene3D" id="3.30.450.40">
    <property type="match status" value="1"/>
</dbReference>
<dbReference type="EC" id="2.7.13.3" evidence="4"/>
<dbReference type="CDD" id="cd00156">
    <property type="entry name" value="REC"/>
    <property type="match status" value="1"/>
</dbReference>
<dbReference type="Gene3D" id="3.30.565.10">
    <property type="entry name" value="Histidine kinase-like ATPase, C-terminal domain"/>
    <property type="match status" value="1"/>
</dbReference>
<evidence type="ECO:0000256" key="8">
    <source>
        <dbReference type="ARBA" id="ARBA00022741"/>
    </source>
</evidence>
<dbReference type="InterPro" id="IPR001789">
    <property type="entry name" value="Sig_transdc_resp-reg_receiver"/>
</dbReference>
<dbReference type="CDD" id="cd16922">
    <property type="entry name" value="HATPase_EvgS-ArcB-TorS-like"/>
    <property type="match status" value="1"/>
</dbReference>
<comment type="subcellular location">
    <subcellularLocation>
        <location evidence="2">Cell membrane</location>
    </subcellularLocation>
    <subcellularLocation>
        <location evidence="3">Membrane raft</location>
        <topology evidence="3">Multi-pass membrane protein</topology>
    </subcellularLocation>
</comment>
<evidence type="ECO:0000256" key="10">
    <source>
        <dbReference type="ARBA" id="ARBA00022840"/>
    </source>
</evidence>
<gene>
    <name evidence="18" type="ORF">BH720_16360</name>
</gene>
<evidence type="ECO:0000259" key="15">
    <source>
        <dbReference type="PROSITE" id="PS50110"/>
    </source>
</evidence>
<dbReference type="Pfam" id="PF13188">
    <property type="entry name" value="PAS_8"/>
    <property type="match status" value="1"/>
</dbReference>
<dbReference type="SUPFAM" id="SSF52172">
    <property type="entry name" value="CheY-like"/>
    <property type="match status" value="2"/>
</dbReference>
<dbReference type="InterPro" id="IPR011006">
    <property type="entry name" value="CheY-like_superfamily"/>
</dbReference>
<dbReference type="SMART" id="SM00065">
    <property type="entry name" value="GAF"/>
    <property type="match status" value="1"/>
</dbReference>
<dbReference type="SUPFAM" id="SSF55874">
    <property type="entry name" value="ATPase domain of HSP90 chaperone/DNA topoisomerase II/histidine kinase"/>
    <property type="match status" value="1"/>
</dbReference>
<dbReference type="PROSITE" id="PS50109">
    <property type="entry name" value="HIS_KIN"/>
    <property type="match status" value="1"/>
</dbReference>
<keyword evidence="12" id="KW-0472">Membrane</keyword>
<feature type="domain" description="PAS" evidence="16">
    <location>
        <begin position="139"/>
        <end position="176"/>
    </location>
</feature>
<dbReference type="OrthoDB" id="510512at2"/>
<dbReference type="Pfam" id="PF01590">
    <property type="entry name" value="GAF"/>
    <property type="match status" value="1"/>
</dbReference>
<dbReference type="PRINTS" id="PR00344">
    <property type="entry name" value="BCTRLSENSOR"/>
</dbReference>
<comment type="caution">
    <text evidence="18">The sequence shown here is derived from an EMBL/GenBank/DDBJ whole genome shotgun (WGS) entry which is preliminary data.</text>
</comment>
<dbReference type="SMART" id="SM00387">
    <property type="entry name" value="HATPase_c"/>
    <property type="match status" value="1"/>
</dbReference>
<dbReference type="AlphaFoldDB" id="A0A1E5QHA4"/>
<dbReference type="InterPro" id="IPR000014">
    <property type="entry name" value="PAS"/>
</dbReference>
<dbReference type="EMBL" id="MJGC01000073">
    <property type="protein sequence ID" value="OEJ74070.1"/>
    <property type="molecule type" value="Genomic_DNA"/>
</dbReference>
<keyword evidence="11" id="KW-0902">Two-component regulatory system</keyword>
<feature type="modified residue" description="4-aspartylphosphate" evidence="13">
    <location>
        <position position="854"/>
    </location>
</feature>
<dbReference type="InterPro" id="IPR013655">
    <property type="entry name" value="PAS_fold_3"/>
</dbReference>
<keyword evidence="5" id="KW-1003">Cell membrane</keyword>
<dbReference type="Pfam" id="PF13426">
    <property type="entry name" value="PAS_9"/>
    <property type="match status" value="1"/>
</dbReference>
<dbReference type="GO" id="GO:0009927">
    <property type="term" value="F:histidine phosphotransfer kinase activity"/>
    <property type="evidence" value="ECO:0007669"/>
    <property type="project" value="TreeGrafter"/>
</dbReference>
<accession>A0A1E5QHA4</accession>
<dbReference type="InterPro" id="IPR003661">
    <property type="entry name" value="HisK_dim/P_dom"/>
</dbReference>
<dbReference type="Pfam" id="PF02518">
    <property type="entry name" value="HATPase_c"/>
    <property type="match status" value="1"/>
</dbReference>
<dbReference type="SUPFAM" id="SSF47384">
    <property type="entry name" value="Homodimeric domain of signal transducing histidine kinase"/>
    <property type="match status" value="1"/>
</dbReference>
<dbReference type="Pfam" id="PF00072">
    <property type="entry name" value="Response_reg"/>
    <property type="match status" value="2"/>
</dbReference>
<reference evidence="18" key="1">
    <citation type="submission" date="2016-09" db="EMBL/GenBank/DDBJ databases">
        <title>Draft genome of thermotolerant cyanobacterium Desertifilum sp. strain IPPAS B-1220.</title>
        <authorList>
            <person name="Sinetova M.A."/>
            <person name="Bolakhan K."/>
            <person name="Zayadan B.K."/>
            <person name="Mironov K.S."/>
            <person name="Ustinova V."/>
            <person name="Kupriyanova E.V."/>
            <person name="Sidorov R.A."/>
            <person name="Skrypnik A.N."/>
            <person name="Gogoleva N.E."/>
            <person name="Gogolev Y.V."/>
            <person name="Los D.A."/>
        </authorList>
    </citation>
    <scope>NUCLEOTIDE SEQUENCE [LARGE SCALE GENOMIC DNA]</scope>
    <source>
        <strain evidence="18">IPPAS B-1220</strain>
    </source>
</reference>
<keyword evidence="7" id="KW-0808">Transferase</keyword>
<dbReference type="GO" id="GO:0045121">
    <property type="term" value="C:membrane raft"/>
    <property type="evidence" value="ECO:0007669"/>
    <property type="project" value="UniProtKB-SubCell"/>
</dbReference>
<dbReference type="InterPro" id="IPR004358">
    <property type="entry name" value="Sig_transdc_His_kin-like_C"/>
</dbReference>
<dbReference type="Gene3D" id="3.40.50.2300">
    <property type="match status" value="2"/>
</dbReference>
<evidence type="ECO:0000256" key="3">
    <source>
        <dbReference type="ARBA" id="ARBA00004314"/>
    </source>
</evidence>
<comment type="catalytic activity">
    <reaction evidence="1">
        <text>ATP + protein L-histidine = ADP + protein N-phospho-L-histidine.</text>
        <dbReference type="EC" id="2.7.13.3"/>
    </reaction>
</comment>
<keyword evidence="8" id="KW-0547">Nucleotide-binding</keyword>
<protein>
    <recommendedName>
        <fullName evidence="4">histidine kinase</fullName>
        <ecNumber evidence="4">2.7.13.3</ecNumber>
    </recommendedName>
</protein>
<dbReference type="STRING" id="1781255.BH720_16360"/>
<feature type="domain" description="Response regulatory" evidence="15">
    <location>
        <begin position="929"/>
        <end position="1042"/>
    </location>
</feature>
<evidence type="ECO:0000256" key="13">
    <source>
        <dbReference type="PROSITE-ProRule" id="PRU00169"/>
    </source>
</evidence>
<dbReference type="SMART" id="SM00388">
    <property type="entry name" value="HisKA"/>
    <property type="match status" value="1"/>
</dbReference>
<feature type="modified residue" description="4-aspartylphosphate" evidence="13">
    <location>
        <position position="977"/>
    </location>
</feature>
<dbReference type="PROSITE" id="PS50112">
    <property type="entry name" value="PAS"/>
    <property type="match status" value="1"/>
</dbReference>
<feature type="domain" description="Histidine kinase" evidence="14">
    <location>
        <begin position="568"/>
        <end position="788"/>
    </location>
</feature>
<keyword evidence="6 13" id="KW-0597">Phosphoprotein</keyword>
<dbReference type="CDD" id="cd00082">
    <property type="entry name" value="HisKA"/>
    <property type="match status" value="1"/>
</dbReference>
<organism evidence="18">
    <name type="scientific">Desertifilum tharense IPPAS B-1220</name>
    <dbReference type="NCBI Taxonomy" id="1781255"/>
    <lineage>
        <taxon>Bacteria</taxon>
        <taxon>Bacillati</taxon>
        <taxon>Cyanobacteriota</taxon>
        <taxon>Cyanophyceae</taxon>
        <taxon>Desertifilales</taxon>
        <taxon>Desertifilaceae</taxon>
        <taxon>Desertifilum</taxon>
    </lineage>
</organism>
<dbReference type="InterPro" id="IPR000700">
    <property type="entry name" value="PAS-assoc_C"/>
</dbReference>
<dbReference type="FunFam" id="3.30.565.10:FF:000023">
    <property type="entry name" value="PAS domain-containing sensor histidine kinase"/>
    <property type="match status" value="1"/>
</dbReference>
<dbReference type="GO" id="GO:0000155">
    <property type="term" value="F:phosphorelay sensor kinase activity"/>
    <property type="evidence" value="ECO:0007669"/>
    <property type="project" value="InterPro"/>
</dbReference>
<dbReference type="Gene3D" id="3.30.450.20">
    <property type="entry name" value="PAS domain"/>
    <property type="match status" value="3"/>
</dbReference>
<dbReference type="InterPro" id="IPR003594">
    <property type="entry name" value="HATPase_dom"/>
</dbReference>
<keyword evidence="9" id="KW-0418">Kinase</keyword>
<evidence type="ECO:0000256" key="9">
    <source>
        <dbReference type="ARBA" id="ARBA00022777"/>
    </source>
</evidence>
<dbReference type="InterPro" id="IPR001610">
    <property type="entry name" value="PAC"/>
</dbReference>
<dbReference type="SMART" id="SM00448">
    <property type="entry name" value="REC"/>
    <property type="match status" value="2"/>
</dbReference>
<dbReference type="PANTHER" id="PTHR43047">
    <property type="entry name" value="TWO-COMPONENT HISTIDINE PROTEIN KINASE"/>
    <property type="match status" value="1"/>
</dbReference>
<evidence type="ECO:0000256" key="12">
    <source>
        <dbReference type="ARBA" id="ARBA00023136"/>
    </source>
</evidence>
<dbReference type="InterPro" id="IPR036097">
    <property type="entry name" value="HisK_dim/P_sf"/>
</dbReference>
<dbReference type="InterPro" id="IPR035965">
    <property type="entry name" value="PAS-like_dom_sf"/>
</dbReference>
<dbReference type="PROSITE" id="PS50110">
    <property type="entry name" value="RESPONSE_REGULATORY"/>
    <property type="match status" value="2"/>
</dbReference>
<dbReference type="Gene3D" id="1.10.287.130">
    <property type="match status" value="1"/>
</dbReference>
<dbReference type="InterPro" id="IPR005467">
    <property type="entry name" value="His_kinase_dom"/>
</dbReference>
<evidence type="ECO:0000256" key="1">
    <source>
        <dbReference type="ARBA" id="ARBA00000085"/>
    </source>
</evidence>
<dbReference type="SUPFAM" id="SSF55781">
    <property type="entry name" value="GAF domain-like"/>
    <property type="match status" value="1"/>
</dbReference>
<proteinExistence type="predicted"/>
<dbReference type="GO" id="GO:0005524">
    <property type="term" value="F:ATP binding"/>
    <property type="evidence" value="ECO:0007669"/>
    <property type="project" value="UniProtKB-KW"/>
</dbReference>
<dbReference type="SMART" id="SM00086">
    <property type="entry name" value="PAC"/>
    <property type="match status" value="2"/>
</dbReference>
<dbReference type="FunFam" id="1.10.287.130:FF:000001">
    <property type="entry name" value="Two-component sensor histidine kinase"/>
    <property type="match status" value="1"/>
</dbReference>
<dbReference type="CDD" id="cd00130">
    <property type="entry name" value="PAS"/>
    <property type="match status" value="2"/>
</dbReference>
<dbReference type="GO" id="GO:0005886">
    <property type="term" value="C:plasma membrane"/>
    <property type="evidence" value="ECO:0007669"/>
    <property type="project" value="UniProtKB-SubCell"/>
</dbReference>
<dbReference type="SMART" id="SM00091">
    <property type="entry name" value="PAS"/>
    <property type="match status" value="3"/>
</dbReference>
<evidence type="ECO:0000256" key="2">
    <source>
        <dbReference type="ARBA" id="ARBA00004236"/>
    </source>
</evidence>
<dbReference type="PANTHER" id="PTHR43047:SF72">
    <property type="entry name" value="OSMOSENSING HISTIDINE PROTEIN KINASE SLN1"/>
    <property type="match status" value="1"/>
</dbReference>
<dbReference type="SUPFAM" id="SSF55785">
    <property type="entry name" value="PYP-like sensor domain (PAS domain)"/>
    <property type="match status" value="3"/>
</dbReference>
<evidence type="ECO:0000313" key="18">
    <source>
        <dbReference type="EMBL" id="OEJ74070.1"/>
    </source>
</evidence>
<dbReference type="InterPro" id="IPR003018">
    <property type="entry name" value="GAF"/>
</dbReference>
<dbReference type="Pfam" id="PF08447">
    <property type="entry name" value="PAS_3"/>
    <property type="match status" value="1"/>
</dbReference>
<feature type="domain" description="Response regulatory" evidence="15">
    <location>
        <begin position="803"/>
        <end position="920"/>
    </location>
</feature>
<evidence type="ECO:0000259" key="14">
    <source>
        <dbReference type="PROSITE" id="PS50109"/>
    </source>
</evidence>
<name>A0A1E5QHA4_9CYAN</name>
<sequence length="1054" mass="117945">MTTNPPNSGRAVVCTSTSSDDLASVDPFFALSPDLQGIWNIEGYFEQLNPAWQAVLGWTPAQLQSCPYWEWVHPHDRANTRSQVQQLNSDRPTATFFNRFRAADGAYQWLWWQVTLDAGKQRWYAIARDINRTHAFEQAEAQYRSIYENAVEGIFQTTPEGQYINANPALARIYGYDSVSEMIAALTDIEHQLYVNPQRRADFIAQLQQHDTLSNFEAEIYRRDRTIIWISEKARIVRDRSGNILYFEGFVEDITERKQAEAAKQRSERRLKNQQTALIQLAKCPPIYTGDLQAAWRTITETACTTLEVEQASLWLYRQTQLICADFYDRISSEHRSQQQLHPQDSPEYFQALESNSAIAFNSVSYPTASALLGVPIHLGHQTVGLLCIERTGASYEWLLEEQNFASYLAYMASLAMEASDRAAAVKAAAQSATELEQSLSLLRATLESTADGIVAVDLLGNILTYNQKFVEMWKMPPALLQASQSERLEFLQDSLNDPQSYQERIYELEAHPEREAYDLIELKDGRVFERYSLPQRLGDNIIGRVWSFCDITEGKKIERLKNEFVSMVSHELRTPLTSIRGSLSLMMGGVVGELPAPAKSLIEIAYKNSERLVLLINDILDIEKIESGKMDFSLQPFDLVSLVEQAIEANRAYGEQFGVSFCLETEVENIQVNVDSTRLMQVMANLLSNAAKFSPLNDVVTVQIQAQLGEWVQVSVRDRGAGIPEAFRSQIFQKFAQADSSDSRQKGGTGLGLSISKAIIERLGGEIGFDTEVDRGTTFYFSLPQWRSPEAALPSVAPHQPRILICEDDPDIAHLLSLMLANGGYQTDIAYNASQAKQRLAQTPCPYVAMTLDLAMPDQDGISLMRELHDSIPHLAIVIVSASAQQGRKALSNSEFAVVDWLDKPIDRDRLMSAIKQAVLHHPGCRPKILHVEDDLDILRIVSAILAEVADIIPAHTLSAAHHFLARESFDLVILDIGLPDGYGLELLPQLKSPYPGGQPIPVVIFSAQEVSREVSAKIAAKLVKTRTSNQELLDTIKSLVSAHHPCGLQTPP</sequence>